<dbReference type="GO" id="GO:0006355">
    <property type="term" value="P:regulation of DNA-templated transcription"/>
    <property type="evidence" value="ECO:0007669"/>
    <property type="project" value="InterPro"/>
</dbReference>
<evidence type="ECO:0000313" key="3">
    <source>
        <dbReference type="EMBL" id="SHF01746.1"/>
    </source>
</evidence>
<dbReference type="GO" id="GO:0015643">
    <property type="term" value="F:toxic substance binding"/>
    <property type="evidence" value="ECO:0007669"/>
    <property type="project" value="InterPro"/>
</dbReference>
<dbReference type="NCBIfam" id="TIGR02384">
    <property type="entry name" value="RelB_DinJ"/>
    <property type="match status" value="1"/>
</dbReference>
<evidence type="ECO:0000313" key="4">
    <source>
        <dbReference type="Proteomes" id="UP000184404"/>
    </source>
</evidence>
<organism evidence="3 4">
    <name type="scientific">Schwartzia succinivorans DSM 10502</name>
    <dbReference type="NCBI Taxonomy" id="1123243"/>
    <lineage>
        <taxon>Bacteria</taxon>
        <taxon>Bacillati</taxon>
        <taxon>Bacillota</taxon>
        <taxon>Negativicutes</taxon>
        <taxon>Selenomonadales</taxon>
        <taxon>Selenomonadaceae</taxon>
        <taxon>Schwartzia</taxon>
    </lineage>
</organism>
<dbReference type="AlphaFoldDB" id="A0A1M4Y805"/>
<dbReference type="InterPro" id="IPR007337">
    <property type="entry name" value="RelB/DinJ"/>
</dbReference>
<proteinExistence type="inferred from homology"/>
<dbReference type="InterPro" id="IPR013321">
    <property type="entry name" value="Arc_rbn_hlx_hlx"/>
</dbReference>
<comment type="similarity">
    <text evidence="1">Belongs to the RelB/DinJ antitoxin family.</text>
</comment>
<dbReference type="STRING" id="1123243.SAMN02745190_01658"/>
<dbReference type="InterPro" id="IPR026262">
    <property type="entry name" value="DinJ"/>
</dbReference>
<dbReference type="Gene3D" id="1.10.1220.10">
    <property type="entry name" value="Met repressor-like"/>
    <property type="match status" value="1"/>
</dbReference>
<evidence type="ECO:0000256" key="2">
    <source>
        <dbReference type="ARBA" id="ARBA00022649"/>
    </source>
</evidence>
<dbReference type="Proteomes" id="UP000184404">
    <property type="component" value="Unassembled WGS sequence"/>
</dbReference>
<evidence type="ECO:0000256" key="1">
    <source>
        <dbReference type="ARBA" id="ARBA00010562"/>
    </source>
</evidence>
<keyword evidence="2" id="KW-1277">Toxin-antitoxin system</keyword>
<dbReference type="EMBL" id="FQUG01000006">
    <property type="protein sequence ID" value="SHF01746.1"/>
    <property type="molecule type" value="Genomic_DNA"/>
</dbReference>
<dbReference type="GO" id="GO:0044010">
    <property type="term" value="P:single-species biofilm formation"/>
    <property type="evidence" value="ECO:0007669"/>
    <property type="project" value="InterPro"/>
</dbReference>
<sequence>MATAIVQVRVESELKKRVEEKLKTMGLNMSTAVNMLLHQIDNQNRIPFTVAGKDSELLKTIREIEAGKGLSKVYTDTEELYKDLGI</sequence>
<accession>A0A1M4Y805</accession>
<dbReference type="GO" id="GO:0000987">
    <property type="term" value="F:cis-regulatory region sequence-specific DNA binding"/>
    <property type="evidence" value="ECO:0007669"/>
    <property type="project" value="InterPro"/>
</dbReference>
<dbReference type="PANTHER" id="PTHR38781">
    <property type="entry name" value="ANTITOXIN DINJ-RELATED"/>
    <property type="match status" value="1"/>
</dbReference>
<reference evidence="3 4" key="1">
    <citation type="submission" date="2016-11" db="EMBL/GenBank/DDBJ databases">
        <authorList>
            <person name="Jaros S."/>
            <person name="Januszkiewicz K."/>
            <person name="Wedrychowicz H."/>
        </authorList>
    </citation>
    <scope>NUCLEOTIDE SEQUENCE [LARGE SCALE GENOMIC DNA]</scope>
    <source>
        <strain evidence="3 4">DSM 10502</strain>
    </source>
</reference>
<gene>
    <name evidence="3" type="ORF">SAMN02745190_01658</name>
</gene>
<dbReference type="GO" id="GO:0006351">
    <property type="term" value="P:DNA-templated transcription"/>
    <property type="evidence" value="ECO:0007669"/>
    <property type="project" value="TreeGrafter"/>
</dbReference>
<dbReference type="PIRSF" id="PIRSF003108">
    <property type="entry name" value="DinJ"/>
    <property type="match status" value="1"/>
</dbReference>
<dbReference type="PANTHER" id="PTHR38781:SF1">
    <property type="entry name" value="ANTITOXIN DINJ-RELATED"/>
    <property type="match status" value="1"/>
</dbReference>
<keyword evidence="4" id="KW-1185">Reference proteome</keyword>
<dbReference type="RefSeq" id="WP_072935759.1">
    <property type="nucleotide sequence ID" value="NZ_FQUG01000006.1"/>
</dbReference>
<name>A0A1M4Y805_9FIRM</name>
<dbReference type="Pfam" id="PF04221">
    <property type="entry name" value="RelB"/>
    <property type="match status" value="1"/>
</dbReference>
<dbReference type="OrthoDB" id="9804867at2"/>
<protein>
    <submittedName>
        <fullName evidence="3">DNA-damage-inducible protein J</fullName>
    </submittedName>
</protein>